<dbReference type="EMBL" id="AM849035">
    <property type="protein sequence ID" value="CAQ03235.1"/>
    <property type="molecule type" value="Genomic_DNA"/>
</dbReference>
<sequence>MDYVMTDEQVQRIREEPVHVGYRGLALVVQASAKVSRLEQFERYDRHAELDVVHGGDVVAYIARDSEEQRLFFTARMFDIGLLGFGARTLMDGIAAVLGEHE</sequence>
<dbReference type="RefSeq" id="WP_012296890.1">
    <property type="nucleotide sequence ID" value="NC_010399.1"/>
</dbReference>
<evidence type="ECO:0000313" key="2">
    <source>
        <dbReference type="Proteomes" id="UP000001318"/>
    </source>
</evidence>
<dbReference type="AlphaFoldDB" id="B0RJ45"/>
<keyword evidence="2" id="KW-1185">Reference proteome</keyword>
<protein>
    <submittedName>
        <fullName evidence="1">Uncharacterized protein</fullName>
    </submittedName>
</protein>
<dbReference type="KEGG" id="cms:pCS0052"/>
<geneLocation type="plasmid" evidence="1 2">
    <name>pCS1</name>
</geneLocation>
<dbReference type="HOGENOM" id="CLU_2218401_0_0_11"/>
<dbReference type="Proteomes" id="UP000001318">
    <property type="component" value="Plasmid pCS1"/>
</dbReference>
<keyword evidence="1" id="KW-0614">Plasmid</keyword>
<proteinExistence type="predicted"/>
<evidence type="ECO:0000313" key="1">
    <source>
        <dbReference type="EMBL" id="CAQ03235.1"/>
    </source>
</evidence>
<name>B0RJ45_CLASE</name>
<reference evidence="1 2" key="1">
    <citation type="journal article" date="2008" name="J. Bacteriol.">
        <title>Genome of the actinomycete plant pathogen Clavibacter michiganensis subsp. sepedonicus suggests recent niche adaptation.</title>
        <authorList>
            <person name="Bentley S.D."/>
            <person name="Corton C."/>
            <person name="Brown S.E."/>
            <person name="Barron A."/>
            <person name="Clark L."/>
            <person name="Doggett J."/>
            <person name="Harris B."/>
            <person name="Ormond D."/>
            <person name="Quail M.A."/>
            <person name="May G."/>
            <person name="Francis D."/>
            <person name="Knudson D."/>
            <person name="Parkhill J."/>
            <person name="Ishimaru C.A."/>
        </authorList>
    </citation>
    <scope>NUCLEOTIDE SEQUENCE [LARGE SCALE GENOMIC DNA]</scope>
    <source>
        <strain evidence="2">ATCC 33113 / DSM 20744 / JCM 9667 / LMG 2889 / ICMP 2535 / C-1</strain>
    </source>
</reference>
<dbReference type="GeneID" id="55661656"/>
<accession>B0RJ45</accession>
<gene>
    <name evidence="1" type="ordered locus">pCS0052</name>
</gene>
<organism evidence="1 2">
    <name type="scientific">Clavibacter sepedonicus</name>
    <name type="common">Clavibacter michiganensis subsp. sepedonicus</name>
    <dbReference type="NCBI Taxonomy" id="31964"/>
    <lineage>
        <taxon>Bacteria</taxon>
        <taxon>Bacillati</taxon>
        <taxon>Actinomycetota</taxon>
        <taxon>Actinomycetes</taxon>
        <taxon>Micrococcales</taxon>
        <taxon>Microbacteriaceae</taxon>
        <taxon>Clavibacter</taxon>
    </lineage>
</organism>